<keyword evidence="2" id="KW-1185">Reference proteome</keyword>
<sequence>MSLVLNPFGSQGLGCDPLHIMPSAMFLPGQQHRIYGDKIGYRILDVNPVYPLG</sequence>
<dbReference type="AlphaFoldDB" id="A0A9D4DM04"/>
<reference evidence="1" key="2">
    <citation type="submission" date="2020-11" db="EMBL/GenBank/DDBJ databases">
        <authorList>
            <person name="McCartney M.A."/>
            <person name="Auch B."/>
            <person name="Kono T."/>
            <person name="Mallez S."/>
            <person name="Becker A."/>
            <person name="Gohl D.M."/>
            <person name="Silverstein K.A.T."/>
            <person name="Koren S."/>
            <person name="Bechman K.B."/>
            <person name="Herman A."/>
            <person name="Abrahante J.E."/>
            <person name="Garbe J."/>
        </authorList>
    </citation>
    <scope>NUCLEOTIDE SEQUENCE</scope>
    <source>
        <strain evidence="1">Duluth1</strain>
        <tissue evidence="1">Whole animal</tissue>
    </source>
</reference>
<proteinExistence type="predicted"/>
<reference evidence="1" key="1">
    <citation type="journal article" date="2019" name="bioRxiv">
        <title>The Genome of the Zebra Mussel, Dreissena polymorpha: A Resource for Invasive Species Research.</title>
        <authorList>
            <person name="McCartney M.A."/>
            <person name="Auch B."/>
            <person name="Kono T."/>
            <person name="Mallez S."/>
            <person name="Zhang Y."/>
            <person name="Obille A."/>
            <person name="Becker A."/>
            <person name="Abrahante J.E."/>
            <person name="Garbe J."/>
            <person name="Badalamenti J.P."/>
            <person name="Herman A."/>
            <person name="Mangelson H."/>
            <person name="Liachko I."/>
            <person name="Sullivan S."/>
            <person name="Sone E.D."/>
            <person name="Koren S."/>
            <person name="Silverstein K.A.T."/>
            <person name="Beckman K.B."/>
            <person name="Gohl D.M."/>
        </authorList>
    </citation>
    <scope>NUCLEOTIDE SEQUENCE</scope>
    <source>
        <strain evidence="1">Duluth1</strain>
        <tissue evidence="1">Whole animal</tissue>
    </source>
</reference>
<dbReference type="Proteomes" id="UP000828390">
    <property type="component" value="Unassembled WGS sequence"/>
</dbReference>
<dbReference type="EMBL" id="JAIWYP010000010">
    <property type="protein sequence ID" value="KAH3751398.1"/>
    <property type="molecule type" value="Genomic_DNA"/>
</dbReference>
<comment type="caution">
    <text evidence="1">The sequence shown here is derived from an EMBL/GenBank/DDBJ whole genome shotgun (WGS) entry which is preliminary data.</text>
</comment>
<protein>
    <submittedName>
        <fullName evidence="1">Uncharacterized protein</fullName>
    </submittedName>
</protein>
<organism evidence="1 2">
    <name type="scientific">Dreissena polymorpha</name>
    <name type="common">Zebra mussel</name>
    <name type="synonym">Mytilus polymorpha</name>
    <dbReference type="NCBI Taxonomy" id="45954"/>
    <lineage>
        <taxon>Eukaryota</taxon>
        <taxon>Metazoa</taxon>
        <taxon>Spiralia</taxon>
        <taxon>Lophotrochozoa</taxon>
        <taxon>Mollusca</taxon>
        <taxon>Bivalvia</taxon>
        <taxon>Autobranchia</taxon>
        <taxon>Heteroconchia</taxon>
        <taxon>Euheterodonta</taxon>
        <taxon>Imparidentia</taxon>
        <taxon>Neoheterodontei</taxon>
        <taxon>Myida</taxon>
        <taxon>Dreissenoidea</taxon>
        <taxon>Dreissenidae</taxon>
        <taxon>Dreissena</taxon>
    </lineage>
</organism>
<gene>
    <name evidence="1" type="ORF">DPMN_185954</name>
</gene>
<evidence type="ECO:0000313" key="2">
    <source>
        <dbReference type="Proteomes" id="UP000828390"/>
    </source>
</evidence>
<accession>A0A9D4DM04</accession>
<name>A0A9D4DM04_DREPO</name>
<evidence type="ECO:0000313" key="1">
    <source>
        <dbReference type="EMBL" id="KAH3751398.1"/>
    </source>
</evidence>